<organism evidence="2 3">
    <name type="scientific">Amanita muscaria (strain Koide BX008)</name>
    <dbReference type="NCBI Taxonomy" id="946122"/>
    <lineage>
        <taxon>Eukaryota</taxon>
        <taxon>Fungi</taxon>
        <taxon>Dikarya</taxon>
        <taxon>Basidiomycota</taxon>
        <taxon>Agaricomycotina</taxon>
        <taxon>Agaricomycetes</taxon>
        <taxon>Agaricomycetidae</taxon>
        <taxon>Agaricales</taxon>
        <taxon>Pluteineae</taxon>
        <taxon>Amanitaceae</taxon>
        <taxon>Amanita</taxon>
    </lineage>
</organism>
<dbReference type="AlphaFoldDB" id="A0A0C2WTW1"/>
<protein>
    <submittedName>
        <fullName evidence="2">Uncharacterized protein</fullName>
    </submittedName>
</protein>
<gene>
    <name evidence="2" type="ORF">M378DRAFT_545975</name>
</gene>
<dbReference type="EMBL" id="KN818244">
    <property type="protein sequence ID" value="KIL65182.1"/>
    <property type="molecule type" value="Genomic_DNA"/>
</dbReference>
<feature type="compositionally biased region" description="Basic and acidic residues" evidence="1">
    <location>
        <begin position="54"/>
        <end position="66"/>
    </location>
</feature>
<proteinExistence type="predicted"/>
<name>A0A0C2WTW1_AMAMK</name>
<accession>A0A0C2WTW1</accession>
<keyword evidence="3" id="KW-1185">Reference proteome</keyword>
<evidence type="ECO:0000313" key="3">
    <source>
        <dbReference type="Proteomes" id="UP000054549"/>
    </source>
</evidence>
<feature type="compositionally biased region" description="Polar residues" evidence="1">
    <location>
        <begin position="29"/>
        <end position="53"/>
    </location>
</feature>
<dbReference type="HOGENOM" id="CLU_2235900_0_0_1"/>
<sequence>MKTVEKRKGGREYTYIYRRGHTKAGGNGWNNTNKRNTKQGMDNSQVVHPQKNNTHNEKGSEEAEERRKKRVNTRGGKEEKKKRVVPCPQPPLRHLHRAFLLVPAG</sequence>
<reference evidence="2 3" key="1">
    <citation type="submission" date="2014-04" db="EMBL/GenBank/DDBJ databases">
        <title>Evolutionary Origins and Diversification of the Mycorrhizal Mutualists.</title>
        <authorList>
            <consortium name="DOE Joint Genome Institute"/>
            <consortium name="Mycorrhizal Genomics Consortium"/>
            <person name="Kohler A."/>
            <person name="Kuo A."/>
            <person name="Nagy L.G."/>
            <person name="Floudas D."/>
            <person name="Copeland A."/>
            <person name="Barry K.W."/>
            <person name="Cichocki N."/>
            <person name="Veneault-Fourrey C."/>
            <person name="LaButti K."/>
            <person name="Lindquist E.A."/>
            <person name="Lipzen A."/>
            <person name="Lundell T."/>
            <person name="Morin E."/>
            <person name="Murat C."/>
            <person name="Riley R."/>
            <person name="Ohm R."/>
            <person name="Sun H."/>
            <person name="Tunlid A."/>
            <person name="Henrissat B."/>
            <person name="Grigoriev I.V."/>
            <person name="Hibbett D.S."/>
            <person name="Martin F."/>
        </authorList>
    </citation>
    <scope>NUCLEOTIDE SEQUENCE [LARGE SCALE GENOMIC DNA]</scope>
    <source>
        <strain evidence="2 3">Koide BX008</strain>
    </source>
</reference>
<dbReference type="InParanoid" id="A0A0C2WTW1"/>
<evidence type="ECO:0000256" key="1">
    <source>
        <dbReference type="SAM" id="MobiDB-lite"/>
    </source>
</evidence>
<dbReference type="Proteomes" id="UP000054549">
    <property type="component" value="Unassembled WGS sequence"/>
</dbReference>
<evidence type="ECO:0000313" key="2">
    <source>
        <dbReference type="EMBL" id="KIL65182.1"/>
    </source>
</evidence>
<feature type="region of interest" description="Disordered" evidence="1">
    <location>
        <begin position="21"/>
        <end position="90"/>
    </location>
</feature>